<sequence>MADTSMMARMLSGAGVPLADAKQPGREMRRVLLGKDDEEEVCFDPELGPLIFDGSSTLRPALLRLHLPDPQSAQLHKKTWQGMTSTEREVMLITVAKQNRAMKRRMGLQV</sequence>
<dbReference type="AlphaFoldDB" id="A0A7S2MMF3"/>
<dbReference type="EMBL" id="HBGQ01073267">
    <property type="protein sequence ID" value="CAD9491288.1"/>
    <property type="molecule type" value="Transcribed_RNA"/>
</dbReference>
<gene>
    <name evidence="1" type="ORF">AAND1436_LOCUS35139</name>
</gene>
<reference evidence="1" key="1">
    <citation type="submission" date="2021-01" db="EMBL/GenBank/DDBJ databases">
        <authorList>
            <person name="Corre E."/>
            <person name="Pelletier E."/>
            <person name="Niang G."/>
            <person name="Scheremetjew M."/>
            <person name="Finn R."/>
            <person name="Kale V."/>
            <person name="Holt S."/>
            <person name="Cochrane G."/>
            <person name="Meng A."/>
            <person name="Brown T."/>
            <person name="Cohen L."/>
        </authorList>
    </citation>
    <scope>NUCLEOTIDE SEQUENCE</scope>
    <source>
        <strain evidence="1">CCMP2222</strain>
    </source>
</reference>
<protein>
    <submittedName>
        <fullName evidence="1">Uncharacterized protein</fullName>
    </submittedName>
</protein>
<organism evidence="1">
    <name type="scientific">Alexandrium andersonii</name>
    <dbReference type="NCBI Taxonomy" id="327968"/>
    <lineage>
        <taxon>Eukaryota</taxon>
        <taxon>Sar</taxon>
        <taxon>Alveolata</taxon>
        <taxon>Dinophyceae</taxon>
        <taxon>Gonyaulacales</taxon>
        <taxon>Pyrocystaceae</taxon>
        <taxon>Alexandrium</taxon>
    </lineage>
</organism>
<evidence type="ECO:0000313" key="1">
    <source>
        <dbReference type="EMBL" id="CAD9491288.1"/>
    </source>
</evidence>
<accession>A0A7S2MMF3</accession>
<proteinExistence type="predicted"/>
<name>A0A7S2MMF3_9DINO</name>